<dbReference type="Proteomes" id="UP000253153">
    <property type="component" value="Unassembled WGS sequence"/>
</dbReference>
<accession>A0A366R7D8</accession>
<dbReference type="InterPro" id="IPR033118">
    <property type="entry name" value="EXPERA"/>
</dbReference>
<organism evidence="8 9">
    <name type="scientific">Fusarium coffeatum</name>
    <dbReference type="NCBI Taxonomy" id="231269"/>
    <lineage>
        <taxon>Eukaryota</taxon>
        <taxon>Fungi</taxon>
        <taxon>Dikarya</taxon>
        <taxon>Ascomycota</taxon>
        <taxon>Pezizomycotina</taxon>
        <taxon>Sordariomycetes</taxon>
        <taxon>Hypocreomycetidae</taxon>
        <taxon>Hypocreales</taxon>
        <taxon>Nectriaceae</taxon>
        <taxon>Fusarium</taxon>
        <taxon>Fusarium incarnatum-equiseti species complex</taxon>
    </lineage>
</organism>
<feature type="transmembrane region" description="Helical" evidence="6">
    <location>
        <begin position="9"/>
        <end position="28"/>
    </location>
</feature>
<dbReference type="PANTHER" id="PTHR31204">
    <property type="entry name" value="SIGMA INTRACELLULAR RECEPTOR 2"/>
    <property type="match status" value="1"/>
</dbReference>
<comment type="caution">
    <text evidence="8">The sequence shown here is derived from an EMBL/GenBank/DDBJ whole genome shotgun (WGS) entry which is preliminary data.</text>
</comment>
<dbReference type="InterPro" id="IPR051987">
    <property type="entry name" value="Sigma-2_receptor-like"/>
</dbReference>
<evidence type="ECO:0000313" key="9">
    <source>
        <dbReference type="Proteomes" id="UP000253153"/>
    </source>
</evidence>
<dbReference type="Pfam" id="PF05241">
    <property type="entry name" value="EBP"/>
    <property type="match status" value="1"/>
</dbReference>
<feature type="transmembrane region" description="Helical" evidence="6">
    <location>
        <begin position="142"/>
        <end position="161"/>
    </location>
</feature>
<evidence type="ECO:0000259" key="7">
    <source>
        <dbReference type="PROSITE" id="PS51751"/>
    </source>
</evidence>
<sequence>MAQKPFRDWVYVLMIVPQIFGMIVLDFSEFYPASFSSPSSPLSIIRRNYISISGDPFYGPSFSGAWLHSMYYIELLVQFPLAAYIVCNMASKKPTTGPTELAGLAFGCLTAMGSVACVAELLSMGGDMVSESQKMSLAWGTYAPYAVLPGIMAVDMYMRLLRRVSGDVKPKTQ</sequence>
<feature type="transmembrane region" description="Helical" evidence="6">
    <location>
        <begin position="70"/>
        <end position="89"/>
    </location>
</feature>
<reference evidence="8 9" key="1">
    <citation type="submission" date="2018-06" db="EMBL/GenBank/DDBJ databases">
        <title>Fusarium incarnatum-equiseti species complex species 28.</title>
        <authorList>
            <person name="Gardiner D.M."/>
        </authorList>
    </citation>
    <scope>NUCLEOTIDE SEQUENCE [LARGE SCALE GENOMIC DNA]</scope>
    <source>
        <strain evidence="8 9">FIESC_28</strain>
    </source>
</reference>
<dbReference type="GeneID" id="41997918"/>
<dbReference type="EMBL" id="QKXC01000193">
    <property type="protein sequence ID" value="RBR12782.1"/>
    <property type="molecule type" value="Genomic_DNA"/>
</dbReference>
<gene>
    <name evidence="8" type="ORF">FIESC28_08484</name>
</gene>
<evidence type="ECO:0000256" key="5">
    <source>
        <dbReference type="PROSITE-ProRule" id="PRU01087"/>
    </source>
</evidence>
<dbReference type="GO" id="GO:0016020">
    <property type="term" value="C:membrane"/>
    <property type="evidence" value="ECO:0007669"/>
    <property type="project" value="UniProtKB-SubCell"/>
</dbReference>
<dbReference type="PANTHER" id="PTHR31204:SF1">
    <property type="entry name" value="SIGMA INTRACELLULAR RECEPTOR 2"/>
    <property type="match status" value="1"/>
</dbReference>
<dbReference type="OrthoDB" id="433124at2759"/>
<keyword evidence="4 5" id="KW-0472">Membrane</keyword>
<evidence type="ECO:0000313" key="8">
    <source>
        <dbReference type="EMBL" id="RBR12782.1"/>
    </source>
</evidence>
<evidence type="ECO:0000256" key="1">
    <source>
        <dbReference type="ARBA" id="ARBA00004141"/>
    </source>
</evidence>
<evidence type="ECO:0000256" key="6">
    <source>
        <dbReference type="SAM" id="Phobius"/>
    </source>
</evidence>
<keyword evidence="9" id="KW-1185">Reference proteome</keyword>
<feature type="domain" description="EXPERA" evidence="7">
    <location>
        <begin position="7"/>
        <end position="153"/>
    </location>
</feature>
<dbReference type="GO" id="GO:0005783">
    <property type="term" value="C:endoplasmic reticulum"/>
    <property type="evidence" value="ECO:0007669"/>
    <property type="project" value="TreeGrafter"/>
</dbReference>
<evidence type="ECO:0000256" key="2">
    <source>
        <dbReference type="ARBA" id="ARBA00022692"/>
    </source>
</evidence>
<proteinExistence type="predicted"/>
<evidence type="ECO:0000256" key="3">
    <source>
        <dbReference type="ARBA" id="ARBA00022989"/>
    </source>
</evidence>
<feature type="transmembrane region" description="Helical" evidence="6">
    <location>
        <begin position="101"/>
        <end position="122"/>
    </location>
</feature>
<dbReference type="RefSeq" id="XP_031013314.1">
    <property type="nucleotide sequence ID" value="XM_031162622.1"/>
</dbReference>
<dbReference type="AlphaFoldDB" id="A0A366R7D8"/>
<keyword evidence="3 5" id="KW-1133">Transmembrane helix</keyword>
<comment type="subcellular location">
    <subcellularLocation>
        <location evidence="1">Membrane</location>
        <topology evidence="1">Multi-pass membrane protein</topology>
    </subcellularLocation>
</comment>
<evidence type="ECO:0000256" key="4">
    <source>
        <dbReference type="ARBA" id="ARBA00023136"/>
    </source>
</evidence>
<keyword evidence="2 5" id="KW-0812">Transmembrane</keyword>
<protein>
    <recommendedName>
        <fullName evidence="7">EXPERA domain-containing protein</fullName>
    </recommendedName>
</protein>
<dbReference type="PROSITE" id="PS51751">
    <property type="entry name" value="EXPERA"/>
    <property type="match status" value="1"/>
</dbReference>
<name>A0A366R7D8_9HYPO</name>